<accession>A0ABV0XUE3</accession>
<proteinExistence type="predicted"/>
<keyword evidence="3" id="KW-1185">Reference proteome</keyword>
<name>A0ABV0XUE3_9TELE</name>
<reference evidence="2 3" key="1">
    <citation type="submission" date="2021-06" db="EMBL/GenBank/DDBJ databases">
        <authorList>
            <person name="Palmer J.M."/>
        </authorList>
    </citation>
    <scope>NUCLEOTIDE SEQUENCE [LARGE SCALE GENOMIC DNA]</scope>
    <source>
        <strain evidence="2 3">AS_MEX2019</strain>
        <tissue evidence="2">Muscle</tissue>
    </source>
</reference>
<gene>
    <name evidence="2" type="ORF">AMECASPLE_028550</name>
</gene>
<organism evidence="2 3">
    <name type="scientific">Ameca splendens</name>
    <dbReference type="NCBI Taxonomy" id="208324"/>
    <lineage>
        <taxon>Eukaryota</taxon>
        <taxon>Metazoa</taxon>
        <taxon>Chordata</taxon>
        <taxon>Craniata</taxon>
        <taxon>Vertebrata</taxon>
        <taxon>Euteleostomi</taxon>
        <taxon>Actinopterygii</taxon>
        <taxon>Neopterygii</taxon>
        <taxon>Teleostei</taxon>
        <taxon>Neoteleostei</taxon>
        <taxon>Acanthomorphata</taxon>
        <taxon>Ovalentaria</taxon>
        <taxon>Atherinomorphae</taxon>
        <taxon>Cyprinodontiformes</taxon>
        <taxon>Goodeidae</taxon>
        <taxon>Ameca</taxon>
    </lineage>
</organism>
<comment type="caution">
    <text evidence="2">The sequence shown here is derived from an EMBL/GenBank/DDBJ whole genome shotgun (WGS) entry which is preliminary data.</text>
</comment>
<evidence type="ECO:0000313" key="2">
    <source>
        <dbReference type="EMBL" id="MEQ2285114.1"/>
    </source>
</evidence>
<evidence type="ECO:0000256" key="1">
    <source>
        <dbReference type="SAM" id="MobiDB-lite"/>
    </source>
</evidence>
<protein>
    <submittedName>
        <fullName evidence="2">Uncharacterized protein</fullName>
    </submittedName>
</protein>
<sequence length="103" mass="11489">ETTAAFRQQRQQTPGALSPATQAVVQREEEEEGAAAAPPQTPERKPDKSSNPFKTEEQSSWSPNFWGSTGVRTRSKKMKTTTGLRKEISPLLEKYRGRHISSC</sequence>
<feature type="region of interest" description="Disordered" evidence="1">
    <location>
        <begin position="1"/>
        <end position="87"/>
    </location>
</feature>
<feature type="non-terminal residue" evidence="2">
    <location>
        <position position="1"/>
    </location>
</feature>
<feature type="compositionally biased region" description="Polar residues" evidence="1">
    <location>
        <begin position="49"/>
        <end position="72"/>
    </location>
</feature>
<evidence type="ECO:0000313" key="3">
    <source>
        <dbReference type="Proteomes" id="UP001469553"/>
    </source>
</evidence>
<dbReference type="EMBL" id="JAHRIP010012559">
    <property type="protein sequence ID" value="MEQ2285114.1"/>
    <property type="molecule type" value="Genomic_DNA"/>
</dbReference>
<dbReference type="Proteomes" id="UP001469553">
    <property type="component" value="Unassembled WGS sequence"/>
</dbReference>